<evidence type="ECO:0008006" key="3">
    <source>
        <dbReference type="Google" id="ProtNLM"/>
    </source>
</evidence>
<evidence type="ECO:0000313" key="1">
    <source>
        <dbReference type="EMBL" id="OHW63385.1"/>
    </source>
</evidence>
<dbReference type="OrthoDB" id="7053885at2"/>
<keyword evidence="2" id="KW-1185">Reference proteome</keyword>
<sequence length="452" mass="52308">MFNNNRHLNIFEHYTQKGSLPVENNLSRGLAILLNQNNLVLDRFIDYVNAKCFEKKSPSIVSKPQRSNDKQIGIQQKITKTVQSYPDPQSIIGITLTTSSPINMIENEYDDNNSLITDIVIRCKDTLVVIEVKRNAADARLQLKQQVKSIEEEVVRQGGNRPSTELLDGTWEEVISILQDVYNISGSNEDSILGHYLNHLENYYQEWFPISLLNDIPIQYENEPAIDKRILSLIKNCCENESDSEKYSGRYIVPLDYDFCNQAQISMDYGSKRLMITVWSGDTKWQSHCLLNKTANDLSWVYEDNLTVDGFELELLTEPYLRLAHFQSTIIAEYFDKRYYQNNFGASKDKCKELYNDITREWKRTDWSELRAFLKGKYNGLIDMNSFDSDFKNSFENSNRSYAHVSFGYETTAYISMDVVSEYEKNNSTLRGSDKLASFISKTIDQLMNKIA</sequence>
<dbReference type="AlphaFoldDB" id="A0A1S1VAE7"/>
<name>A0A1S1VAE7_9FIRM</name>
<proteinExistence type="predicted"/>
<accession>A0A1S1VAE7</accession>
<organism evidence="1 2">
    <name type="scientific">Andreesenia angusta</name>
    <dbReference type="NCBI Taxonomy" id="39480"/>
    <lineage>
        <taxon>Bacteria</taxon>
        <taxon>Bacillati</taxon>
        <taxon>Bacillota</taxon>
        <taxon>Tissierellia</taxon>
        <taxon>Tissierellales</taxon>
        <taxon>Gottschalkiaceae</taxon>
        <taxon>Andreesenia</taxon>
    </lineage>
</organism>
<protein>
    <recommendedName>
        <fullName evidence="3">PD-(D/E)XK nuclease superfamily protein</fullName>
    </recommendedName>
</protein>
<comment type="caution">
    <text evidence="1">The sequence shown here is derived from an EMBL/GenBank/DDBJ whole genome shotgun (WGS) entry which is preliminary data.</text>
</comment>
<reference evidence="1 2" key="1">
    <citation type="submission" date="2016-09" db="EMBL/GenBank/DDBJ databases">
        <title>Genome sequence of Eubacterium angustum.</title>
        <authorList>
            <person name="Poehlein A."/>
            <person name="Daniel R."/>
        </authorList>
    </citation>
    <scope>NUCLEOTIDE SEQUENCE [LARGE SCALE GENOMIC DNA]</scope>
    <source>
        <strain evidence="1 2">DSM 1989</strain>
    </source>
</reference>
<dbReference type="EMBL" id="MKIE01000001">
    <property type="protein sequence ID" value="OHW63385.1"/>
    <property type="molecule type" value="Genomic_DNA"/>
</dbReference>
<gene>
    <name evidence="1" type="ORF">EUAN_02490</name>
</gene>
<dbReference type="RefSeq" id="WP_071060828.1">
    <property type="nucleotide sequence ID" value="NZ_MKIE01000001.1"/>
</dbReference>
<dbReference type="STRING" id="39480.EUAN_02490"/>
<evidence type="ECO:0000313" key="2">
    <source>
        <dbReference type="Proteomes" id="UP000180254"/>
    </source>
</evidence>
<dbReference type="Proteomes" id="UP000180254">
    <property type="component" value="Unassembled WGS sequence"/>
</dbReference>